<feature type="domain" description="ATPase AAA-type core" evidence="3">
    <location>
        <begin position="239"/>
        <end position="320"/>
    </location>
</feature>
<dbReference type="Pfam" id="PF13476">
    <property type="entry name" value="AAA_23"/>
    <property type="match status" value="1"/>
</dbReference>
<comment type="caution">
    <text evidence="5">The sequence shown here is derived from an EMBL/GenBank/DDBJ whole genome shotgun (WGS) entry which is preliminary data.</text>
</comment>
<evidence type="ECO:0000256" key="2">
    <source>
        <dbReference type="SAM" id="MobiDB-lite"/>
    </source>
</evidence>
<name>A0ABT5BVI9_9BACT</name>
<dbReference type="PANTHER" id="PTHR43581">
    <property type="entry name" value="ATP/GTP PHOSPHATASE"/>
    <property type="match status" value="1"/>
</dbReference>
<keyword evidence="6" id="KW-1185">Reference proteome</keyword>
<dbReference type="InterPro" id="IPR051396">
    <property type="entry name" value="Bact_Antivir_Def_Nuclease"/>
</dbReference>
<organism evidence="5 6">
    <name type="scientific">Sorangium atrum</name>
    <dbReference type="NCBI Taxonomy" id="2995308"/>
    <lineage>
        <taxon>Bacteria</taxon>
        <taxon>Pseudomonadati</taxon>
        <taxon>Myxococcota</taxon>
        <taxon>Polyangia</taxon>
        <taxon>Polyangiales</taxon>
        <taxon>Polyangiaceae</taxon>
        <taxon>Sorangium</taxon>
    </lineage>
</organism>
<dbReference type="RefSeq" id="WP_272094939.1">
    <property type="nucleotide sequence ID" value="NZ_JAQNDK010000001.1"/>
</dbReference>
<gene>
    <name evidence="5" type="ORF">POL72_10510</name>
</gene>
<dbReference type="InterPro" id="IPR027417">
    <property type="entry name" value="P-loop_NTPase"/>
</dbReference>
<feature type="coiled-coil region" evidence="1">
    <location>
        <begin position="382"/>
        <end position="426"/>
    </location>
</feature>
<dbReference type="SUPFAM" id="SSF52540">
    <property type="entry name" value="P-loop containing nucleoside triphosphate hydrolases"/>
    <property type="match status" value="1"/>
</dbReference>
<feature type="region of interest" description="Disordered" evidence="2">
    <location>
        <begin position="452"/>
        <end position="471"/>
    </location>
</feature>
<keyword evidence="1" id="KW-0175">Coiled coil</keyword>
<evidence type="ECO:0000259" key="4">
    <source>
        <dbReference type="Pfam" id="PF13476"/>
    </source>
</evidence>
<dbReference type="Gene3D" id="3.40.50.300">
    <property type="entry name" value="P-loop containing nucleotide triphosphate hydrolases"/>
    <property type="match status" value="2"/>
</dbReference>
<dbReference type="PANTHER" id="PTHR43581:SF2">
    <property type="entry name" value="EXCINUCLEASE ATPASE SUBUNIT"/>
    <property type="match status" value="1"/>
</dbReference>
<proteinExistence type="predicted"/>
<dbReference type="Proteomes" id="UP001217485">
    <property type="component" value="Unassembled WGS sequence"/>
</dbReference>
<accession>A0ABT5BVI9</accession>
<feature type="domain" description="Rad50/SbcC-type AAA" evidence="4">
    <location>
        <begin position="25"/>
        <end position="66"/>
    </location>
</feature>
<dbReference type="Pfam" id="PF13304">
    <property type="entry name" value="AAA_21"/>
    <property type="match status" value="1"/>
</dbReference>
<dbReference type="EMBL" id="JAQNDK010000001">
    <property type="protein sequence ID" value="MDC0678166.1"/>
    <property type="molecule type" value="Genomic_DNA"/>
</dbReference>
<evidence type="ECO:0000313" key="6">
    <source>
        <dbReference type="Proteomes" id="UP001217485"/>
    </source>
</evidence>
<evidence type="ECO:0000256" key="1">
    <source>
        <dbReference type="SAM" id="Coils"/>
    </source>
</evidence>
<dbReference type="InterPro" id="IPR003959">
    <property type="entry name" value="ATPase_AAA_core"/>
</dbReference>
<evidence type="ECO:0000259" key="3">
    <source>
        <dbReference type="Pfam" id="PF13304"/>
    </source>
</evidence>
<feature type="region of interest" description="Disordered" evidence="2">
    <location>
        <begin position="1"/>
        <end position="20"/>
    </location>
</feature>
<sequence>MTTRRKQSKSPPAPPVGASTAGGARLVLENVRCFVRSEVPLGAQVTVIIGQNGSGKTSIVEAIASLAPGEGEGLDRFPLRHGGSVGSISLYGAGPEPIARWTDGAARSERARLPRGHHVFGYGQYRALRPPVRPRQATGPALLGPEWEQALARALPAHLEDALRRPATRTLVDFDEYLFRDLAAYVAILEERGEYDPAARAVWTRLHGWLVGLDRRIEDVEIVEREGRRVAAFRRSGVSLSIIELSDGYRAMLSVVLDLAIRYAQTFSALDDPLAGEALVAIDEVDLNLHPRWQRRIIDRLTSLFPGTRFVLTTHSPAVVQAAIDDKERAIAVLVLDEKPGEGTTVRRLTEGDLERLDGAEVDSVMVDGAVFDVPSRLSPTYEALEVEAAELRQKIEGGTATARDRQRLLKVLDELQGVLAREEEREGKGPLLSEIARTQIALLRVLDSQLTAKGGGRRDPAPAKGRRSAR</sequence>
<dbReference type="InterPro" id="IPR038729">
    <property type="entry name" value="Rad50/SbcC_AAA"/>
</dbReference>
<reference evidence="5 6" key="1">
    <citation type="submission" date="2023-01" db="EMBL/GenBank/DDBJ databases">
        <title>Minimal conservation of predation-associated metabolite biosynthetic gene clusters underscores biosynthetic potential of Myxococcota including descriptions for ten novel species: Archangium lansinium sp. nov., Myxococcus landrumus sp. nov., Nannocystis bai.</title>
        <authorList>
            <person name="Ahearne A."/>
            <person name="Stevens C."/>
            <person name="Dowd S."/>
        </authorList>
    </citation>
    <scope>NUCLEOTIDE SEQUENCE [LARGE SCALE GENOMIC DNA]</scope>
    <source>
        <strain evidence="5 6">WIWO2</strain>
    </source>
</reference>
<protein>
    <submittedName>
        <fullName evidence="5">AAA family ATPase</fullName>
    </submittedName>
</protein>
<evidence type="ECO:0000313" key="5">
    <source>
        <dbReference type="EMBL" id="MDC0678166.1"/>
    </source>
</evidence>